<dbReference type="Gene3D" id="3.40.50.2300">
    <property type="match status" value="1"/>
</dbReference>
<reference evidence="12 13" key="1">
    <citation type="submission" date="2019-11" db="EMBL/GenBank/DDBJ databases">
        <title>Whole-genome sequence of a Rhodoblastus acidophilus DSM 142.</title>
        <authorList>
            <person name="Kyndt J.A."/>
            <person name="Meyer T.E."/>
        </authorList>
    </citation>
    <scope>NUCLEOTIDE SEQUENCE [LARGE SCALE GENOMIC DNA]</scope>
    <source>
        <strain evidence="12 13">DSM 142</strain>
    </source>
</reference>
<dbReference type="PANTHER" id="PTHR41523:SF8">
    <property type="entry name" value="ETHYLENE RESPONSE SENSOR PROTEIN"/>
    <property type="match status" value="1"/>
</dbReference>
<evidence type="ECO:0000256" key="9">
    <source>
        <dbReference type="SAM" id="MobiDB-lite"/>
    </source>
</evidence>
<organism evidence="12 13">
    <name type="scientific">Rhodoblastus acidophilus</name>
    <name type="common">Rhodopseudomonas acidophila</name>
    <dbReference type="NCBI Taxonomy" id="1074"/>
    <lineage>
        <taxon>Bacteria</taxon>
        <taxon>Pseudomonadati</taxon>
        <taxon>Pseudomonadota</taxon>
        <taxon>Alphaproteobacteria</taxon>
        <taxon>Hyphomicrobiales</taxon>
        <taxon>Rhodoblastaceae</taxon>
        <taxon>Rhodoblastus</taxon>
    </lineage>
</organism>
<dbReference type="Pfam" id="PF07568">
    <property type="entry name" value="HisKA_2"/>
    <property type="match status" value="1"/>
</dbReference>
<dbReference type="OrthoDB" id="489241at2"/>
<dbReference type="EMBL" id="WNKS01000022">
    <property type="protein sequence ID" value="MTV32835.1"/>
    <property type="molecule type" value="Genomic_DNA"/>
</dbReference>
<feature type="region of interest" description="Disordered" evidence="9">
    <location>
        <begin position="347"/>
        <end position="369"/>
    </location>
</feature>
<name>A0A6N8DTF0_RHOAC</name>
<dbReference type="InterPro" id="IPR005467">
    <property type="entry name" value="His_kinase_dom"/>
</dbReference>
<dbReference type="InterPro" id="IPR001789">
    <property type="entry name" value="Sig_transdc_resp-reg_receiver"/>
</dbReference>
<accession>A0A6N8DTF0</accession>
<dbReference type="GO" id="GO:0000160">
    <property type="term" value="P:phosphorelay signal transduction system"/>
    <property type="evidence" value="ECO:0007669"/>
    <property type="project" value="InterPro"/>
</dbReference>
<keyword evidence="5" id="KW-0547">Nucleotide-binding</keyword>
<evidence type="ECO:0000313" key="12">
    <source>
        <dbReference type="EMBL" id="MTV32835.1"/>
    </source>
</evidence>
<evidence type="ECO:0000259" key="10">
    <source>
        <dbReference type="PROSITE" id="PS50109"/>
    </source>
</evidence>
<dbReference type="RefSeq" id="WP_155447518.1">
    <property type="nucleotide sequence ID" value="NZ_JAOQNR010000021.1"/>
</dbReference>
<evidence type="ECO:0000256" key="2">
    <source>
        <dbReference type="ARBA" id="ARBA00012438"/>
    </source>
</evidence>
<gene>
    <name evidence="12" type="ORF">GJ654_17795</name>
</gene>
<dbReference type="SUPFAM" id="SSF55874">
    <property type="entry name" value="ATPase domain of HSP90 chaperone/DNA topoisomerase II/histidine kinase"/>
    <property type="match status" value="1"/>
</dbReference>
<feature type="modified residue" description="4-aspartylphosphate" evidence="8">
    <location>
        <position position="61"/>
    </location>
</feature>
<comment type="catalytic activity">
    <reaction evidence="1">
        <text>ATP + protein L-histidine = ADP + protein N-phospho-L-histidine.</text>
        <dbReference type="EC" id="2.7.13.3"/>
    </reaction>
</comment>
<evidence type="ECO:0000256" key="1">
    <source>
        <dbReference type="ARBA" id="ARBA00000085"/>
    </source>
</evidence>
<dbReference type="InterPro" id="IPR011495">
    <property type="entry name" value="Sig_transdc_His_kin_sub2_dim/P"/>
</dbReference>
<keyword evidence="4" id="KW-0808">Transferase</keyword>
<evidence type="ECO:0000256" key="6">
    <source>
        <dbReference type="ARBA" id="ARBA00022777"/>
    </source>
</evidence>
<dbReference type="InterPro" id="IPR011006">
    <property type="entry name" value="CheY-like_superfamily"/>
</dbReference>
<dbReference type="PROSITE" id="PS50110">
    <property type="entry name" value="RESPONSE_REGULATORY"/>
    <property type="match status" value="1"/>
</dbReference>
<dbReference type="Pfam" id="PF00072">
    <property type="entry name" value="Response_reg"/>
    <property type="match status" value="1"/>
</dbReference>
<dbReference type="Pfam" id="PF02518">
    <property type="entry name" value="HATPase_c"/>
    <property type="match status" value="1"/>
</dbReference>
<dbReference type="EC" id="2.7.13.3" evidence="2"/>
<dbReference type="SUPFAM" id="SSF52172">
    <property type="entry name" value="CheY-like"/>
    <property type="match status" value="1"/>
</dbReference>
<dbReference type="InterPro" id="IPR036890">
    <property type="entry name" value="HATPase_C_sf"/>
</dbReference>
<comment type="caution">
    <text evidence="12">The sequence shown here is derived from an EMBL/GenBank/DDBJ whole genome shotgun (WGS) entry which is preliminary data.</text>
</comment>
<evidence type="ECO:0000259" key="11">
    <source>
        <dbReference type="PROSITE" id="PS50110"/>
    </source>
</evidence>
<dbReference type="InterPro" id="IPR003594">
    <property type="entry name" value="HATPase_dom"/>
</dbReference>
<dbReference type="SMART" id="SM00387">
    <property type="entry name" value="HATPase_c"/>
    <property type="match status" value="1"/>
</dbReference>
<feature type="domain" description="Response regulatory" evidence="11">
    <location>
        <begin position="12"/>
        <end position="126"/>
    </location>
</feature>
<protein>
    <recommendedName>
        <fullName evidence="2">histidine kinase</fullName>
        <ecNumber evidence="2">2.7.13.3</ecNumber>
    </recommendedName>
</protein>
<dbReference type="CDD" id="cd00156">
    <property type="entry name" value="REC"/>
    <property type="match status" value="1"/>
</dbReference>
<dbReference type="Proteomes" id="UP000439113">
    <property type="component" value="Unassembled WGS sequence"/>
</dbReference>
<dbReference type="Gene3D" id="3.30.565.10">
    <property type="entry name" value="Histidine kinase-like ATPase, C-terminal domain"/>
    <property type="match status" value="1"/>
</dbReference>
<evidence type="ECO:0000256" key="4">
    <source>
        <dbReference type="ARBA" id="ARBA00022679"/>
    </source>
</evidence>
<feature type="domain" description="Histidine kinase" evidence="10">
    <location>
        <begin position="158"/>
        <end position="348"/>
    </location>
</feature>
<keyword evidence="7" id="KW-0067">ATP-binding</keyword>
<dbReference type="GO" id="GO:0005524">
    <property type="term" value="F:ATP binding"/>
    <property type="evidence" value="ECO:0007669"/>
    <property type="project" value="UniProtKB-KW"/>
</dbReference>
<keyword evidence="6" id="KW-0418">Kinase</keyword>
<dbReference type="PANTHER" id="PTHR41523">
    <property type="entry name" value="TWO-COMPONENT SYSTEM SENSOR PROTEIN"/>
    <property type="match status" value="1"/>
</dbReference>
<evidence type="ECO:0000313" key="13">
    <source>
        <dbReference type="Proteomes" id="UP000439113"/>
    </source>
</evidence>
<evidence type="ECO:0000256" key="5">
    <source>
        <dbReference type="ARBA" id="ARBA00022741"/>
    </source>
</evidence>
<dbReference type="GO" id="GO:0004673">
    <property type="term" value="F:protein histidine kinase activity"/>
    <property type="evidence" value="ECO:0007669"/>
    <property type="project" value="UniProtKB-EC"/>
</dbReference>
<sequence length="369" mass="40277">MPFGSEYRSDLRILFVDDDEGFGALVRKRLALRGHRTTIVQSGDEVIARVTEGDVDVITLDHTLVGETGLDIMARLGPREIRPPIVYVTGDMNARTAVTALKSGADEYVVKDGGDEFFELLTAAIEHVFERWRLKRIRDEQQKAVREARDRAEMLLHEVNHRVANSLGLIVAMVRMQTSALSDPAAIQALQETQARITAVGGVHRRLYMHNRIGLVALKDYLESLVDDLRTQLGDRHRLTVAVEPITVTTDKAVSLGVMVGELVTNAYKYAYAEGDEGEIRIAMIREGEGAVLCVSDDGVGFDPRERAKGTGLGSKILKSLAQNVQGEISYAGEGAGSRVSLHFGLDARDRGEGPEDWVSGRSGSGAPG</sequence>
<evidence type="ECO:0000256" key="8">
    <source>
        <dbReference type="PROSITE-ProRule" id="PRU00169"/>
    </source>
</evidence>
<evidence type="ECO:0000256" key="7">
    <source>
        <dbReference type="ARBA" id="ARBA00022840"/>
    </source>
</evidence>
<proteinExistence type="predicted"/>
<evidence type="ECO:0000256" key="3">
    <source>
        <dbReference type="ARBA" id="ARBA00022553"/>
    </source>
</evidence>
<keyword evidence="3 8" id="KW-0597">Phosphoprotein</keyword>
<dbReference type="AlphaFoldDB" id="A0A6N8DTF0"/>
<dbReference type="SMART" id="SM00448">
    <property type="entry name" value="REC"/>
    <property type="match status" value="1"/>
</dbReference>
<dbReference type="PROSITE" id="PS50109">
    <property type="entry name" value="HIS_KIN"/>
    <property type="match status" value="1"/>
</dbReference>